<protein>
    <submittedName>
        <fullName evidence="9">Fibronectin type III domain-containing protein</fullName>
    </submittedName>
</protein>
<evidence type="ECO:0000313" key="10">
    <source>
        <dbReference type="Proteomes" id="UP000199397"/>
    </source>
</evidence>
<gene>
    <name evidence="9" type="ORF">SAMN05660964_03060</name>
</gene>
<name>A0A1H4FPU5_9GAMM</name>
<dbReference type="SUPFAM" id="SSF49899">
    <property type="entry name" value="Concanavalin A-like lectins/glucanases"/>
    <property type="match status" value="1"/>
</dbReference>
<keyword evidence="3" id="KW-0732">Signal</keyword>
<evidence type="ECO:0000256" key="4">
    <source>
        <dbReference type="ARBA" id="ARBA00022837"/>
    </source>
</evidence>
<dbReference type="STRING" id="525918.SAMN05660964_03060"/>
<dbReference type="Pfam" id="PF13385">
    <property type="entry name" value="Laminin_G_3"/>
    <property type="match status" value="1"/>
</dbReference>
<evidence type="ECO:0000256" key="5">
    <source>
        <dbReference type="ARBA" id="ARBA00023157"/>
    </source>
</evidence>
<dbReference type="SUPFAM" id="SSF49265">
    <property type="entry name" value="Fibronectin type III"/>
    <property type="match status" value="1"/>
</dbReference>
<feature type="transmembrane region" description="Helical" evidence="7">
    <location>
        <begin position="12"/>
        <end position="29"/>
    </location>
</feature>
<dbReference type="PANTHER" id="PTHR42535">
    <property type="entry name" value="OOKINETE PROTEIN, PUTATIVE-RELATED"/>
    <property type="match status" value="1"/>
</dbReference>
<organism evidence="9 10">
    <name type="scientific">Thiothrix caldifontis</name>
    <dbReference type="NCBI Taxonomy" id="525918"/>
    <lineage>
        <taxon>Bacteria</taxon>
        <taxon>Pseudomonadati</taxon>
        <taxon>Pseudomonadota</taxon>
        <taxon>Gammaproteobacteria</taxon>
        <taxon>Thiotrichales</taxon>
        <taxon>Thiotrichaceae</taxon>
        <taxon>Thiothrix</taxon>
    </lineage>
</organism>
<feature type="compositionally biased region" description="Basic and acidic residues" evidence="6">
    <location>
        <begin position="1289"/>
        <end position="1311"/>
    </location>
</feature>
<dbReference type="Proteomes" id="UP000199397">
    <property type="component" value="Unassembled WGS sequence"/>
</dbReference>
<dbReference type="Gene3D" id="3.40.50.1820">
    <property type="entry name" value="alpha/beta hydrolase"/>
    <property type="match status" value="1"/>
</dbReference>
<dbReference type="RefSeq" id="WP_093070010.1">
    <property type="nucleotide sequence ID" value="NZ_FNQP01000023.1"/>
</dbReference>
<dbReference type="SMART" id="SM00060">
    <property type="entry name" value="FN3"/>
    <property type="match status" value="1"/>
</dbReference>
<dbReference type="Gene3D" id="2.60.120.200">
    <property type="match status" value="1"/>
</dbReference>
<keyword evidence="7" id="KW-1133">Transmembrane helix</keyword>
<keyword evidence="7" id="KW-0812">Transmembrane</keyword>
<keyword evidence="4" id="KW-0106">Calcium</keyword>
<evidence type="ECO:0000256" key="1">
    <source>
        <dbReference type="ARBA" id="ARBA00004613"/>
    </source>
</evidence>
<comment type="subcellular location">
    <subcellularLocation>
        <location evidence="1">Secreted</location>
    </subcellularLocation>
</comment>
<dbReference type="Pfam" id="PF17963">
    <property type="entry name" value="Big_9"/>
    <property type="match status" value="1"/>
</dbReference>
<keyword evidence="10" id="KW-1185">Reference proteome</keyword>
<evidence type="ECO:0000259" key="8">
    <source>
        <dbReference type="PROSITE" id="PS50853"/>
    </source>
</evidence>
<dbReference type="Gene3D" id="2.60.40.3440">
    <property type="match status" value="1"/>
</dbReference>
<proteinExistence type="predicted"/>
<dbReference type="Gene3D" id="2.60.40.10">
    <property type="entry name" value="Immunoglobulins"/>
    <property type="match status" value="1"/>
</dbReference>
<dbReference type="InterPro" id="IPR029058">
    <property type="entry name" value="AB_hydrolase_fold"/>
</dbReference>
<dbReference type="OrthoDB" id="5623073at2"/>
<dbReference type="CDD" id="cd00063">
    <property type="entry name" value="FN3"/>
    <property type="match status" value="1"/>
</dbReference>
<feature type="domain" description="Fibronectin type-III" evidence="8">
    <location>
        <begin position="1319"/>
        <end position="1412"/>
    </location>
</feature>
<accession>A0A1H4FPU5</accession>
<dbReference type="InterPro" id="IPR013783">
    <property type="entry name" value="Ig-like_fold"/>
</dbReference>
<dbReference type="PANTHER" id="PTHR42535:SF2">
    <property type="entry name" value="CHROMOSOME UNDETERMINED SCAFFOLD_146, WHOLE GENOME SHOTGUN SEQUENCE"/>
    <property type="match status" value="1"/>
</dbReference>
<dbReference type="Pfam" id="PF18884">
    <property type="entry name" value="TSP3_bac"/>
    <property type="match status" value="1"/>
</dbReference>
<reference evidence="9 10" key="1">
    <citation type="submission" date="2016-10" db="EMBL/GenBank/DDBJ databases">
        <authorList>
            <person name="de Groot N.N."/>
        </authorList>
    </citation>
    <scope>NUCLEOTIDE SEQUENCE [LARGE SCALE GENOMIC DNA]</scope>
    <source>
        <strain evidence="9 10">DSM 21228</strain>
    </source>
</reference>
<feature type="region of interest" description="Disordered" evidence="6">
    <location>
        <begin position="1280"/>
        <end position="1326"/>
    </location>
</feature>
<dbReference type="InterPro" id="IPR003961">
    <property type="entry name" value="FN3_dom"/>
</dbReference>
<dbReference type="SUPFAM" id="SSF53474">
    <property type="entry name" value="alpha/beta-Hydrolases"/>
    <property type="match status" value="1"/>
</dbReference>
<dbReference type="PROSITE" id="PS50853">
    <property type="entry name" value="FN3"/>
    <property type="match status" value="1"/>
</dbReference>
<dbReference type="SMART" id="SM00560">
    <property type="entry name" value="LamGL"/>
    <property type="match status" value="1"/>
</dbReference>
<evidence type="ECO:0000256" key="6">
    <source>
        <dbReference type="SAM" id="MobiDB-lite"/>
    </source>
</evidence>
<dbReference type="InterPro" id="IPR059100">
    <property type="entry name" value="TSP3_bac"/>
</dbReference>
<keyword evidence="7" id="KW-0472">Membrane</keyword>
<dbReference type="InterPro" id="IPR006558">
    <property type="entry name" value="LamG-like"/>
</dbReference>
<evidence type="ECO:0000256" key="3">
    <source>
        <dbReference type="ARBA" id="ARBA00022729"/>
    </source>
</evidence>
<keyword evidence="5" id="KW-1015">Disulfide bond</keyword>
<evidence type="ECO:0000256" key="2">
    <source>
        <dbReference type="ARBA" id="ARBA00022525"/>
    </source>
</evidence>
<evidence type="ECO:0000313" key="9">
    <source>
        <dbReference type="EMBL" id="SEA99161.1"/>
    </source>
</evidence>
<dbReference type="EMBL" id="FNQP01000023">
    <property type="protein sequence ID" value="SEA99161.1"/>
    <property type="molecule type" value="Genomic_DNA"/>
</dbReference>
<dbReference type="InterPro" id="IPR013320">
    <property type="entry name" value="ConA-like_dom_sf"/>
</dbReference>
<dbReference type="InterPro" id="IPR036116">
    <property type="entry name" value="FN3_sf"/>
</dbReference>
<evidence type="ECO:0000256" key="7">
    <source>
        <dbReference type="SAM" id="Phobius"/>
    </source>
</evidence>
<sequence length="1898" mass="202683">MVSTAQHSTAHYYKHLLLIPFLLFISLWLSACNVDGDANGWDASTANHVPVAQTASVDVATGSTAQITLLATDADGDTLTFRIVTEPAHGTLRLGQGNVYIYTPNSSYEGDDSFTFVANDGKVDSAAAKVGVKVYTADSGTSGGTNGGGTGGSKVSISGTAFDAAIVGGTVTLKDMNGKVLGTTTTDANGKFTIQVAADSVKNGYVLSVTGGTMDGVAFTGVLTATYSVTDAKDAANLTVVTTLIDAVAADMAGVTQLEKRNAAIKKLANIGMLKADNWNQLTSDYFELQALAWRIQDAGGVQAWLALIKTDLADGELSLAESRSMFPKAYGGLESATAVQGVSVFPGEKSTAVVTVQPVDKLGTAVVKLLNAPPWVSVTGNTITAAPPISEAPAIHTVNIEVSPDGVLAGRKAQVEVSVLKQIVLLHGFLGATGGKIENEWKDIAISAPAGVLSQEYEITYSFGIDSNSAVIGKFEFTPEIIPDDIGKFHIVEPSATIIRENYLSGSINSLSQRRTAARVANTGVADSSSYQVGNTAFPTSVPVECANEWLKTGRDGSGGETAPADSFEFNPTGILQASTGWFSTDEPGLDGAPGFSARNWSSYPRILPSALEHFTSRKKSQCTSMLLSHKAGKVDPITNKQPILLVHGYAMGQMGDIDSYFVKFPKLLADAGYPVYTFVWNTNQRFEDAAHDLGLAVYNITEREMRQVHIVAHSYGGLLTRTLLQGFARDIGNKVSVGLNHAFMEKHIASVTTVGTPHSGVFGSKTQSPFDKSLTFYNGRHTLVGAAIEVCASLTCHEAGEEWNRLGKRPILIGIDPITKLPLYTYMKTYDKKTYFGVEDETGKIPFSLAKTSYPNVPTQVLMGIIPDEQVCNDLDGDDLCEMRYSAHPDSIGDGLISLAGQRFYPGNHKKPLMMENVEEHLLGFDASALVKWQDSYMDYINDSGSWSRGEFQVNYSFSKDAISSAESFDSSFETVTYNHRGSTFDNKRISSGGMSSLTKNIERITPMFTEVGLQNCESPDKCNHATWYYVKNMLEKHKSQSVDVPLKTTIKGTTVPCWWSSSPAKCFSGETPKARVAARTAEAATTTSESAGFTVNIYTDSELLGSTITDANGDFSLDIEFDAKRNYVVEAFPPKSTDAATLSRVAVAVLTGAEIEKANYVLPDILISSKAFQQGMLNIQVKDKNTGATLLGYNLTAMNNVNNIIVDNKPVNSADDSSLKLPMNSYRMTVTKVGYAPSSTQCWVLANGTRNCELTIALAKDTDGDGMPDAWELQYGLDPNNPADAAQDKDGDSVSNLDEFKGNSDPTDKNSIPGGKLTAPTVTATPSDKQVTLSWEAIQGATGGYAYCYSKVSADCATYNTSWIDESGTTVTITGLDNDSLYHFRVVAKDANGKASAVSEERSATPNPITSTTSCGKPIKSILFKDSFDGASIDTTKWDVDQTGGSAILLDGKLSVLGNGSNPNRFPVIQTKTNPFPASGNFSFYCKAQYTHLGSSGTGACVAVERMLENLGSVWWTYDSGNGMGVWAGLGGVPLTVSSSGTNIFSYSTGETLDSHEYEVCVVGSQVTGYRDGQEVAKGTLPANWARPTKILLGNPVMGGDDWSTFDTDAVEVRQLEDSVTPPTDGLVAHWSFDDCNATDSSSAKNSGVLVASPGCVTGVLGKAIDLNTTNYAEIPDSDSLDVSNAFTLSVWFNGRSLGSQSSEQRPFRLIDKVTAGYGDGYLLDAWAGGIRFVSGGDGAIAYTPVSENTFHHVAGIFSQGKASIYLDGKLVISTTTVTTDTPINTFPVRIGASQGSGAIQADNFNGLIDDVRIYNRTLSETEIQTLYQQGGGSVDNTGWTLNPTTGHYYKTLDNCGNWEQCETAAQAAGAHLIVLDDQAENTWMSNTFPYTHQL</sequence>
<keyword evidence="2" id="KW-0964">Secreted</keyword>